<feature type="transmembrane region" description="Helical" evidence="6">
    <location>
        <begin position="81"/>
        <end position="105"/>
    </location>
</feature>
<evidence type="ECO:0000256" key="1">
    <source>
        <dbReference type="ARBA" id="ARBA00004141"/>
    </source>
</evidence>
<protein>
    <submittedName>
        <fullName evidence="8">Membrane-spanning 4-domains subfamily A member 8-like</fullName>
    </submittedName>
</protein>
<dbReference type="Proteomes" id="UP000515156">
    <property type="component" value="Chromosome 1"/>
</dbReference>
<organism evidence="7 8">
    <name type="scientific">Microcaecilia unicolor</name>
    <dbReference type="NCBI Taxonomy" id="1415580"/>
    <lineage>
        <taxon>Eukaryota</taxon>
        <taxon>Metazoa</taxon>
        <taxon>Chordata</taxon>
        <taxon>Craniata</taxon>
        <taxon>Vertebrata</taxon>
        <taxon>Euteleostomi</taxon>
        <taxon>Amphibia</taxon>
        <taxon>Gymnophiona</taxon>
        <taxon>Siphonopidae</taxon>
        <taxon>Microcaecilia</taxon>
    </lineage>
</organism>
<dbReference type="Pfam" id="PF04103">
    <property type="entry name" value="CD20"/>
    <property type="match status" value="1"/>
</dbReference>
<dbReference type="KEGG" id="muo:115460513"/>
<gene>
    <name evidence="8" type="primary">LOC115460513</name>
</gene>
<dbReference type="GeneID" id="115460513"/>
<dbReference type="InParanoid" id="A0A6P7X7F9"/>
<dbReference type="RefSeq" id="XP_030046144.1">
    <property type="nucleotide sequence ID" value="XM_030190284.1"/>
</dbReference>
<keyword evidence="4 6" id="KW-1133">Transmembrane helix</keyword>
<dbReference type="PANTHER" id="PTHR23320:SF128">
    <property type="entry name" value="MEMBRANE-SPANNING 4-DOMAINS SUBFAMILY A MEMBER 4A"/>
    <property type="match status" value="1"/>
</dbReference>
<evidence type="ECO:0000256" key="3">
    <source>
        <dbReference type="ARBA" id="ARBA00022692"/>
    </source>
</evidence>
<comment type="subcellular location">
    <subcellularLocation>
        <location evidence="1">Membrane</location>
        <topology evidence="1">Multi-pass membrane protein</topology>
    </subcellularLocation>
</comment>
<dbReference type="InterPro" id="IPR007237">
    <property type="entry name" value="CD20-like"/>
</dbReference>
<evidence type="ECO:0000256" key="4">
    <source>
        <dbReference type="ARBA" id="ARBA00022989"/>
    </source>
</evidence>
<dbReference type="FunCoup" id="A0A6P7X7F9">
    <property type="interactions" value="348"/>
</dbReference>
<evidence type="ECO:0000313" key="7">
    <source>
        <dbReference type="Proteomes" id="UP000515156"/>
    </source>
</evidence>
<keyword evidence="3 6" id="KW-0812">Transmembrane</keyword>
<accession>A0A6P7X7F9</accession>
<proteinExistence type="inferred from homology"/>
<sequence>MNPTVTGANGMVVVTQVLPSTNQHAVQMGSSVLQNVTCQVPEALQKFFKGEPKVLGATQILIGLIQIFFGIVLAATARTNFLFSGVPFWGGLFFIISGSLSVAAQNHPNMCLINGSVGMNIVSSVSAVLGIILTSMDLGIGVYHNSCNYNSGSYCWMYRDSLLAAVRGIEGVLLVLLLLELGISISTSVLGCKASSCCSSCCNSCCNMQPIIIMTNESRPEVIVNPVAPPMYNAKDQYRPEASYPSVPAPVYNECN</sequence>
<comment type="similarity">
    <text evidence="2">Belongs to the MS4A family.</text>
</comment>
<keyword evidence="7" id="KW-1185">Reference proteome</keyword>
<evidence type="ECO:0000256" key="6">
    <source>
        <dbReference type="SAM" id="Phobius"/>
    </source>
</evidence>
<feature type="transmembrane region" description="Helical" evidence="6">
    <location>
        <begin position="54"/>
        <end position="75"/>
    </location>
</feature>
<name>A0A6P7X7F9_9AMPH</name>
<feature type="transmembrane region" description="Helical" evidence="6">
    <location>
        <begin position="162"/>
        <end position="183"/>
    </location>
</feature>
<evidence type="ECO:0000256" key="2">
    <source>
        <dbReference type="ARBA" id="ARBA00009565"/>
    </source>
</evidence>
<dbReference type="AlphaFoldDB" id="A0A6P7X7F9"/>
<evidence type="ECO:0000313" key="8">
    <source>
        <dbReference type="RefSeq" id="XP_030046144.1"/>
    </source>
</evidence>
<feature type="transmembrane region" description="Helical" evidence="6">
    <location>
        <begin position="117"/>
        <end position="142"/>
    </location>
</feature>
<dbReference type="InterPro" id="IPR030417">
    <property type="entry name" value="MS4A"/>
</dbReference>
<dbReference type="PANTHER" id="PTHR23320">
    <property type="entry name" value="MEMBRANE-SPANNING 4-DOMAINS SUBFAMILY A MS4A -RELATED"/>
    <property type="match status" value="1"/>
</dbReference>
<reference evidence="8" key="1">
    <citation type="submission" date="2025-08" db="UniProtKB">
        <authorList>
            <consortium name="RefSeq"/>
        </authorList>
    </citation>
    <scope>IDENTIFICATION</scope>
</reference>
<evidence type="ECO:0000256" key="5">
    <source>
        <dbReference type="ARBA" id="ARBA00023136"/>
    </source>
</evidence>
<keyword evidence="5 6" id="KW-0472">Membrane</keyword>
<dbReference type="OrthoDB" id="10071849at2759"/>
<dbReference type="GO" id="GO:0016020">
    <property type="term" value="C:membrane"/>
    <property type="evidence" value="ECO:0007669"/>
    <property type="project" value="UniProtKB-SubCell"/>
</dbReference>